<protein>
    <submittedName>
        <fullName evidence="1">Uncharacterized protein</fullName>
    </submittedName>
</protein>
<dbReference type="AlphaFoldDB" id="A0A1E8PWD4"/>
<proteinExistence type="predicted"/>
<gene>
    <name evidence="1" type="ORF">BEL07_28435</name>
</gene>
<evidence type="ECO:0000313" key="2">
    <source>
        <dbReference type="Proteomes" id="UP000178953"/>
    </source>
</evidence>
<name>A0A1E8PWD4_9MYCO</name>
<sequence length="205" mass="21840">MRHRVIDGVDVSVASALDIDAPPLEEVVSWTCNFNANYPNNTKLMVIVTSPADADGCAIGEDLIRTAMRAFDQRPQWGSGPIPPTPLSGKDACAVAHHLRPAHQIDVLVDESTVASCMFTIDGSPLVDVAFAYRDPATLDVSPDQLMIDGHRVAGDATSGIFDMVVGDAFDNGNGAVVVALVSVSDFSLDMDRLRLVLDGIADQY</sequence>
<organism evidence="1 2">
    <name type="scientific">Mycolicibacterium grossiae</name>
    <dbReference type="NCBI Taxonomy" id="1552759"/>
    <lineage>
        <taxon>Bacteria</taxon>
        <taxon>Bacillati</taxon>
        <taxon>Actinomycetota</taxon>
        <taxon>Actinomycetes</taxon>
        <taxon>Mycobacteriales</taxon>
        <taxon>Mycobacteriaceae</taxon>
        <taxon>Mycolicibacterium</taxon>
    </lineage>
</organism>
<reference evidence="1 2" key="1">
    <citation type="submission" date="2016-09" db="EMBL/GenBank/DDBJ databases">
        <title>genome sequence of Mycobacterium sp. 739 SCH.</title>
        <authorList>
            <person name="Greninger A.L."/>
            <person name="Qin X."/>
            <person name="Jerome K."/>
            <person name="Vora S."/>
            <person name="Quinn K."/>
        </authorList>
    </citation>
    <scope>NUCLEOTIDE SEQUENCE [LARGE SCALE GENOMIC DNA]</scope>
    <source>
        <strain evidence="1 2">SCH</strain>
    </source>
</reference>
<accession>A0A1E8PWD4</accession>
<keyword evidence="2" id="KW-1185">Reference proteome</keyword>
<evidence type="ECO:0000313" key="1">
    <source>
        <dbReference type="EMBL" id="OFJ50407.1"/>
    </source>
</evidence>
<comment type="caution">
    <text evidence="1">The sequence shown here is derived from an EMBL/GenBank/DDBJ whole genome shotgun (WGS) entry which is preliminary data.</text>
</comment>
<dbReference type="EMBL" id="MCHX01000133">
    <property type="protein sequence ID" value="OFJ50407.1"/>
    <property type="molecule type" value="Genomic_DNA"/>
</dbReference>
<dbReference type="RefSeq" id="WP_070356367.1">
    <property type="nucleotide sequence ID" value="NZ_MCHX01000133.1"/>
</dbReference>
<dbReference type="Proteomes" id="UP000178953">
    <property type="component" value="Unassembled WGS sequence"/>
</dbReference>